<feature type="transmembrane region" description="Helical" evidence="5">
    <location>
        <begin position="247"/>
        <end position="267"/>
    </location>
</feature>
<keyword evidence="2 5" id="KW-0812">Transmembrane</keyword>
<gene>
    <name evidence="6" type="primary">GHITM</name>
    <name evidence="6" type="ORF">T01_10331</name>
</gene>
<evidence type="ECO:0000313" key="7">
    <source>
        <dbReference type="Proteomes" id="UP000054776"/>
    </source>
</evidence>
<evidence type="ECO:0000256" key="2">
    <source>
        <dbReference type="ARBA" id="ARBA00022692"/>
    </source>
</evidence>
<reference evidence="6 7" key="1">
    <citation type="submission" date="2015-01" db="EMBL/GenBank/DDBJ databases">
        <title>Evolution of Trichinella species and genotypes.</title>
        <authorList>
            <person name="Korhonen P.K."/>
            <person name="Edoardo P."/>
            <person name="Giuseppe L.R."/>
            <person name="Gasser R.B."/>
        </authorList>
    </citation>
    <scope>NUCLEOTIDE SEQUENCE [LARGE SCALE GENOMIC DNA]</scope>
    <source>
        <strain evidence="6">ISS3</strain>
    </source>
</reference>
<accession>A0A0V1AU54</accession>
<keyword evidence="3 5" id="KW-1133">Transmembrane helix</keyword>
<keyword evidence="4 5" id="KW-0472">Membrane</keyword>
<evidence type="ECO:0000256" key="1">
    <source>
        <dbReference type="ARBA" id="ARBA00004141"/>
    </source>
</evidence>
<dbReference type="AlphaFoldDB" id="A0A0V1AU54"/>
<proteinExistence type="predicted"/>
<dbReference type="PANTHER" id="PTHR23291:SF112">
    <property type="entry name" value="GROWTH HORMONE-INDUCIBLE TRANSMEMBRANE PROTEIN"/>
    <property type="match status" value="1"/>
</dbReference>
<dbReference type="OrthoDB" id="6285520at2759"/>
<dbReference type="CDD" id="cd10431">
    <property type="entry name" value="GHITM"/>
    <property type="match status" value="1"/>
</dbReference>
<protein>
    <submittedName>
        <fullName evidence="6">Growth hormone-inducible transmembrane protein</fullName>
    </submittedName>
</protein>
<comment type="caution">
    <text evidence="6">The sequence shown here is derived from an EMBL/GenBank/DDBJ whole genome shotgun (WGS) entry which is preliminary data.</text>
</comment>
<feature type="transmembrane region" description="Helical" evidence="5">
    <location>
        <begin position="279"/>
        <end position="297"/>
    </location>
</feature>
<sequence>MYLLFFYITVNNNYTRFVAVLLLEFRSDILLKMLSFMRCGSFSNVGLSAVLKQSTNGGFSLESIRLFATRSYRSAGQAVRRKTLKEVLTQPATETPFFAGKLAVAGGAALSIGALCYYGLGLSSESGILEQSMLWPEYVRNRVHSTYQYLGGSLLLTTASAMAVARTPFIMNILTRNSVLVSKSDVKLTFSHGMFGTMAALIGTGAVCQSIAYDKAKLDAKHIAWALHCGTLGAVIAPLSFLGGPLLIRAACYTAGVVGGLSAVAVCAPNEKFLNMGGVLAMGLGIVFASSIGTFFLPPTTMLGASMYSVVTYGGLVLFSGFLLYDTQRVVKMAEHYPTYALKPFDPINAQIGIYLDTINIFMRIAMILASGGGGGGNRRR</sequence>
<dbReference type="EMBL" id="JYDH01000219">
    <property type="protein sequence ID" value="KRY28121.1"/>
    <property type="molecule type" value="Genomic_DNA"/>
</dbReference>
<dbReference type="GO" id="GO:0005743">
    <property type="term" value="C:mitochondrial inner membrane"/>
    <property type="evidence" value="ECO:0007669"/>
    <property type="project" value="TreeGrafter"/>
</dbReference>
<dbReference type="Pfam" id="PF01027">
    <property type="entry name" value="Bax1-I"/>
    <property type="match status" value="1"/>
</dbReference>
<evidence type="ECO:0000256" key="3">
    <source>
        <dbReference type="ARBA" id="ARBA00022989"/>
    </source>
</evidence>
<feature type="transmembrane region" description="Helical" evidence="5">
    <location>
        <begin position="303"/>
        <end position="325"/>
    </location>
</feature>
<dbReference type="InterPro" id="IPR035871">
    <property type="entry name" value="GHITM"/>
</dbReference>
<evidence type="ECO:0000256" key="5">
    <source>
        <dbReference type="SAM" id="Phobius"/>
    </source>
</evidence>
<keyword evidence="7" id="KW-1185">Reference proteome</keyword>
<comment type="subcellular location">
    <subcellularLocation>
        <location evidence="1">Membrane</location>
        <topology evidence="1">Multi-pass membrane protein</topology>
    </subcellularLocation>
</comment>
<feature type="transmembrane region" description="Helical" evidence="5">
    <location>
        <begin position="190"/>
        <end position="211"/>
    </location>
</feature>
<feature type="transmembrane region" description="Helical" evidence="5">
    <location>
        <begin position="149"/>
        <end position="170"/>
    </location>
</feature>
<dbReference type="InterPro" id="IPR006214">
    <property type="entry name" value="Bax_inhibitor_1-related"/>
</dbReference>
<dbReference type="FunCoup" id="A0A0V1AU54">
    <property type="interactions" value="746"/>
</dbReference>
<evidence type="ECO:0000313" key="6">
    <source>
        <dbReference type="EMBL" id="KRY28121.1"/>
    </source>
</evidence>
<name>A0A0V1AU54_TRISP</name>
<evidence type="ECO:0000256" key="4">
    <source>
        <dbReference type="ARBA" id="ARBA00023136"/>
    </source>
</evidence>
<organism evidence="6 7">
    <name type="scientific">Trichinella spiralis</name>
    <name type="common">Trichina worm</name>
    <dbReference type="NCBI Taxonomy" id="6334"/>
    <lineage>
        <taxon>Eukaryota</taxon>
        <taxon>Metazoa</taxon>
        <taxon>Ecdysozoa</taxon>
        <taxon>Nematoda</taxon>
        <taxon>Enoplea</taxon>
        <taxon>Dorylaimia</taxon>
        <taxon>Trichinellida</taxon>
        <taxon>Trichinellidae</taxon>
        <taxon>Trichinella</taxon>
    </lineage>
</organism>
<dbReference type="Proteomes" id="UP000054776">
    <property type="component" value="Unassembled WGS sequence"/>
</dbReference>
<feature type="transmembrane region" description="Helical" evidence="5">
    <location>
        <begin position="223"/>
        <end position="241"/>
    </location>
</feature>
<dbReference type="InParanoid" id="A0A0V1AU54"/>
<dbReference type="PANTHER" id="PTHR23291">
    <property type="entry name" value="BAX INHIBITOR-RELATED"/>
    <property type="match status" value="1"/>
</dbReference>
<dbReference type="STRING" id="6334.A0A0V1AU54"/>